<feature type="transmembrane region" description="Helical" evidence="1">
    <location>
        <begin position="230"/>
        <end position="257"/>
    </location>
</feature>
<feature type="transmembrane region" description="Helical" evidence="1">
    <location>
        <begin position="144"/>
        <end position="162"/>
    </location>
</feature>
<dbReference type="RefSeq" id="WP_006660009.1">
    <property type="nucleotide sequence ID" value="NZ_CABKTF010000031.1"/>
</dbReference>
<dbReference type="EMBL" id="WLUB01000059">
    <property type="protein sequence ID" value="MTC36936.1"/>
    <property type="molecule type" value="Genomic_DNA"/>
</dbReference>
<feature type="transmembrane region" description="Helical" evidence="1">
    <location>
        <begin position="47"/>
        <end position="68"/>
    </location>
</feature>
<organism evidence="3 4">
    <name type="scientific">Providencia alcalifaciens</name>
    <dbReference type="NCBI Taxonomy" id="126385"/>
    <lineage>
        <taxon>Bacteria</taxon>
        <taxon>Pseudomonadati</taxon>
        <taxon>Pseudomonadota</taxon>
        <taxon>Gammaproteobacteria</taxon>
        <taxon>Enterobacterales</taxon>
        <taxon>Morganellaceae</taxon>
        <taxon>Providencia</taxon>
    </lineage>
</organism>
<keyword evidence="1" id="KW-1133">Transmembrane helix</keyword>
<dbReference type="Pfam" id="PF01757">
    <property type="entry name" value="Acyl_transf_3"/>
    <property type="match status" value="1"/>
</dbReference>
<protein>
    <recommendedName>
        <fullName evidence="2">Acyltransferase 3 domain-containing protein</fullName>
    </recommendedName>
</protein>
<dbReference type="Proteomes" id="UP000449944">
    <property type="component" value="Unassembled WGS sequence"/>
</dbReference>
<proteinExistence type="predicted"/>
<dbReference type="GeneID" id="57293963"/>
<dbReference type="GO" id="GO:0016747">
    <property type="term" value="F:acyltransferase activity, transferring groups other than amino-acyl groups"/>
    <property type="evidence" value="ECO:0007669"/>
    <property type="project" value="InterPro"/>
</dbReference>
<keyword evidence="1" id="KW-0472">Membrane</keyword>
<comment type="caution">
    <text evidence="3">The sequence shown here is derived from an EMBL/GenBank/DDBJ whole genome shotgun (WGS) entry which is preliminary data.</text>
</comment>
<feature type="transmembrane region" description="Helical" evidence="1">
    <location>
        <begin position="168"/>
        <end position="184"/>
    </location>
</feature>
<dbReference type="AlphaFoldDB" id="A0AAW9VHH5"/>
<dbReference type="KEGG" id="pala:CO695_15505"/>
<feature type="transmembrane region" description="Helical" evidence="1">
    <location>
        <begin position="21"/>
        <end position="41"/>
    </location>
</feature>
<dbReference type="InterPro" id="IPR002656">
    <property type="entry name" value="Acyl_transf_3_dom"/>
</dbReference>
<sequence length="331" mass="37998">MSDNALTIQVKNQHLPNWQTLKLILSSLIVFNFYLNIVPSVKSDYSILINLFDLVLIPMFVFIAAYTSRGISWQDWRAHLIPPLIIYVTFQSIDAIPLYFTNRLSVEEYLLFPQNGVWFFLAVPIWQAIFLLLPPFIKNKARGVFLILLLSLGIAYVSKIYLSDITGFSSIIWYFPFFVMAYFCDDKKVLWLRQHAFSIVSSVIMLVTIYLYFQVEIESGLINVFGSHLFIHHFCLYVFAFLIGVLISIAIICLSLSTERFVKIANNALGVYLIHPIICFVLLAGLGSLEIDASLPLLILLALFTIALALFLAKNRIIHWFLNPEIKLRKE</sequence>
<accession>A0AAW9VHH5</accession>
<evidence type="ECO:0000259" key="2">
    <source>
        <dbReference type="Pfam" id="PF01757"/>
    </source>
</evidence>
<keyword evidence="1" id="KW-0812">Transmembrane</keyword>
<feature type="transmembrane region" description="Helical" evidence="1">
    <location>
        <begin position="80"/>
        <end position="100"/>
    </location>
</feature>
<evidence type="ECO:0000256" key="1">
    <source>
        <dbReference type="SAM" id="Phobius"/>
    </source>
</evidence>
<feature type="transmembrane region" description="Helical" evidence="1">
    <location>
        <begin position="196"/>
        <end position="215"/>
    </location>
</feature>
<feature type="transmembrane region" description="Helical" evidence="1">
    <location>
        <begin position="295"/>
        <end position="313"/>
    </location>
</feature>
<feature type="domain" description="Acyltransferase 3" evidence="2">
    <location>
        <begin position="51"/>
        <end position="312"/>
    </location>
</feature>
<feature type="transmembrane region" description="Helical" evidence="1">
    <location>
        <begin position="269"/>
        <end position="289"/>
    </location>
</feature>
<evidence type="ECO:0000313" key="4">
    <source>
        <dbReference type="Proteomes" id="UP000449944"/>
    </source>
</evidence>
<gene>
    <name evidence="3" type="ORF">GKR67_20450</name>
</gene>
<name>A0AAW9VHH5_9GAMM</name>
<feature type="transmembrane region" description="Helical" evidence="1">
    <location>
        <begin position="116"/>
        <end position="137"/>
    </location>
</feature>
<evidence type="ECO:0000313" key="3">
    <source>
        <dbReference type="EMBL" id="MTC36936.1"/>
    </source>
</evidence>
<reference evidence="3 4" key="1">
    <citation type="submission" date="2019-10" db="EMBL/GenBank/DDBJ databases">
        <title>Comparative genomic analysis of Providencia.</title>
        <authorList>
            <person name="Yuan C."/>
            <person name="Wei Y."/>
            <person name="Yin Z."/>
        </authorList>
    </citation>
    <scope>NUCLEOTIDE SEQUENCE [LARGE SCALE GENOMIC DNA]</scope>
    <source>
        <strain evidence="4">wls1934</strain>
    </source>
</reference>